<dbReference type="GO" id="GO:0019915">
    <property type="term" value="P:lipid storage"/>
    <property type="evidence" value="ECO:0007669"/>
    <property type="project" value="InterPro"/>
</dbReference>
<dbReference type="GO" id="GO:0010945">
    <property type="term" value="F:coenzyme A diphosphatase activity"/>
    <property type="evidence" value="ECO:0007669"/>
    <property type="project" value="InterPro"/>
</dbReference>
<keyword evidence="6" id="KW-0443">Lipid metabolism</keyword>
<gene>
    <name evidence="9" type="ORF">WA026_020093</name>
</gene>
<comment type="subcellular location">
    <subcellularLocation>
        <location evidence="1">Endoplasmic reticulum membrane</location>
        <topology evidence="1">Multi-pass membrane protein</topology>
    </subcellularLocation>
</comment>
<dbReference type="GO" id="GO:0005789">
    <property type="term" value="C:endoplasmic reticulum membrane"/>
    <property type="evidence" value="ECO:0007669"/>
    <property type="project" value="UniProtKB-SubCell"/>
</dbReference>
<keyword evidence="2 8" id="KW-0812">Transmembrane</keyword>
<keyword evidence="7 8" id="KW-0472">Membrane</keyword>
<evidence type="ECO:0000256" key="4">
    <source>
        <dbReference type="ARBA" id="ARBA00022824"/>
    </source>
</evidence>
<dbReference type="AlphaFoldDB" id="A0AAW1UCS7"/>
<dbReference type="EMBL" id="JARQZJ010000044">
    <property type="protein sequence ID" value="KAK9877865.1"/>
    <property type="molecule type" value="Genomic_DNA"/>
</dbReference>
<sequence>MIWDFMLLTTMLYYHVMVEKLLGGIIAILTWFLTYMIWFRYPALLPGLPGEGVFKYIKTQVSKEHFPTARRGVGSLSNNQVPTFMGRPIYQQNQDLHCEGEVNR</sequence>
<evidence type="ECO:0000256" key="3">
    <source>
        <dbReference type="ARBA" id="ARBA00022801"/>
    </source>
</evidence>
<dbReference type="PANTHER" id="PTHR23129">
    <property type="entry name" value="ACYL-COENZYME A DIPHOSPHATASE FITM2"/>
    <property type="match status" value="1"/>
</dbReference>
<evidence type="ECO:0000313" key="10">
    <source>
        <dbReference type="Proteomes" id="UP001431783"/>
    </source>
</evidence>
<keyword evidence="4" id="KW-0256">Endoplasmic reticulum</keyword>
<keyword evidence="5 8" id="KW-1133">Transmembrane helix</keyword>
<evidence type="ECO:0000256" key="2">
    <source>
        <dbReference type="ARBA" id="ARBA00022692"/>
    </source>
</evidence>
<evidence type="ECO:0000256" key="5">
    <source>
        <dbReference type="ARBA" id="ARBA00022989"/>
    </source>
</evidence>
<evidence type="ECO:0000313" key="9">
    <source>
        <dbReference type="EMBL" id="KAK9877865.1"/>
    </source>
</evidence>
<dbReference type="InterPro" id="IPR019388">
    <property type="entry name" value="FIT"/>
</dbReference>
<name>A0AAW1UCS7_9CUCU</name>
<dbReference type="GO" id="GO:0034389">
    <property type="term" value="P:lipid droplet organization"/>
    <property type="evidence" value="ECO:0007669"/>
    <property type="project" value="TreeGrafter"/>
</dbReference>
<evidence type="ECO:0000256" key="8">
    <source>
        <dbReference type="SAM" id="Phobius"/>
    </source>
</evidence>
<keyword evidence="3" id="KW-0378">Hydrolase</keyword>
<comment type="caution">
    <text evidence="9">The sequence shown here is derived from an EMBL/GenBank/DDBJ whole genome shotgun (WGS) entry which is preliminary data.</text>
</comment>
<accession>A0AAW1UCS7</accession>
<evidence type="ECO:0000256" key="6">
    <source>
        <dbReference type="ARBA" id="ARBA00023098"/>
    </source>
</evidence>
<dbReference type="Proteomes" id="UP001431783">
    <property type="component" value="Unassembled WGS sequence"/>
</dbReference>
<evidence type="ECO:0000256" key="1">
    <source>
        <dbReference type="ARBA" id="ARBA00004477"/>
    </source>
</evidence>
<reference evidence="9 10" key="1">
    <citation type="submission" date="2023-03" db="EMBL/GenBank/DDBJ databases">
        <title>Genome insight into feeding habits of ladybird beetles.</title>
        <authorList>
            <person name="Li H.-S."/>
            <person name="Huang Y.-H."/>
            <person name="Pang H."/>
        </authorList>
    </citation>
    <scope>NUCLEOTIDE SEQUENCE [LARGE SCALE GENOMIC DNA]</scope>
    <source>
        <strain evidence="9">SYSU_2023b</strain>
        <tissue evidence="9">Whole body</tissue>
    </source>
</reference>
<organism evidence="9 10">
    <name type="scientific">Henosepilachna vigintioctopunctata</name>
    <dbReference type="NCBI Taxonomy" id="420089"/>
    <lineage>
        <taxon>Eukaryota</taxon>
        <taxon>Metazoa</taxon>
        <taxon>Ecdysozoa</taxon>
        <taxon>Arthropoda</taxon>
        <taxon>Hexapoda</taxon>
        <taxon>Insecta</taxon>
        <taxon>Pterygota</taxon>
        <taxon>Neoptera</taxon>
        <taxon>Endopterygota</taxon>
        <taxon>Coleoptera</taxon>
        <taxon>Polyphaga</taxon>
        <taxon>Cucujiformia</taxon>
        <taxon>Coccinelloidea</taxon>
        <taxon>Coccinellidae</taxon>
        <taxon>Epilachninae</taxon>
        <taxon>Epilachnini</taxon>
        <taxon>Henosepilachna</taxon>
    </lineage>
</organism>
<dbReference type="GO" id="GO:0008654">
    <property type="term" value="P:phospholipid biosynthetic process"/>
    <property type="evidence" value="ECO:0007669"/>
    <property type="project" value="TreeGrafter"/>
</dbReference>
<protein>
    <submittedName>
        <fullName evidence="9">Uncharacterized protein</fullName>
    </submittedName>
</protein>
<keyword evidence="10" id="KW-1185">Reference proteome</keyword>
<dbReference type="PANTHER" id="PTHR23129:SF0">
    <property type="entry name" value="ACYL-COENZYME A DIPHOSPHATASE FITM2"/>
    <property type="match status" value="1"/>
</dbReference>
<feature type="transmembrane region" description="Helical" evidence="8">
    <location>
        <begin position="21"/>
        <end position="41"/>
    </location>
</feature>
<proteinExistence type="predicted"/>
<evidence type="ECO:0000256" key="7">
    <source>
        <dbReference type="ARBA" id="ARBA00023136"/>
    </source>
</evidence>